<evidence type="ECO:0000256" key="6">
    <source>
        <dbReference type="ARBA" id="ARBA00023136"/>
    </source>
</evidence>
<evidence type="ECO:0000256" key="7">
    <source>
        <dbReference type="ARBA" id="ARBA00023237"/>
    </source>
</evidence>
<dbReference type="EMBL" id="JALKII010000002">
    <property type="protein sequence ID" value="MCK0537076.1"/>
    <property type="molecule type" value="Genomic_DNA"/>
</dbReference>
<keyword evidence="5" id="KW-0732">Signal</keyword>
<protein>
    <submittedName>
        <fullName evidence="8">Outer membrane protein transport protein</fullName>
    </submittedName>
</protein>
<evidence type="ECO:0000313" key="9">
    <source>
        <dbReference type="Proteomes" id="UP001165524"/>
    </source>
</evidence>
<gene>
    <name evidence="8" type="ORF">MU846_05075</name>
</gene>
<dbReference type="RefSeq" id="WP_246949416.1">
    <property type="nucleotide sequence ID" value="NZ_JALKII010000002.1"/>
</dbReference>
<evidence type="ECO:0000256" key="4">
    <source>
        <dbReference type="ARBA" id="ARBA00022692"/>
    </source>
</evidence>
<keyword evidence="9" id="KW-1185">Reference proteome</keyword>
<keyword evidence="3" id="KW-1134">Transmembrane beta strand</keyword>
<sequence>MPATISFPHALLRRVARPLTLLGCVSLLGVAAPVVANMGNTATTYGILPMDIASAQALSMFNTQVSATYYNPAYLARDSRGELTGGLFHAEHELRVKSRGGANPPTRSGDVLSDTPSQQVLIGMKTDLSSLTKFDKPMYLGFMAGVEKYGEEMLAFTSETSEEGQFFNYGRQPLFLNVGGGMNLWRGIDVGASLRVTLHADATMRTRSNLAGDTSQESLNVKAKPVMRPIIGINVRWGDTFCDQSPCWMDAIETALVYKGYSNSRTKVSANAVIPGTIAPPGLDLAIQTLDSFQPEIITAGLLYHWGKARIGLTAEWQRWSRLEEEFERDTLKDQAMMSFKDIVIPRVGVEYQVNDLFSITTGVAFEKSPLEGRESLDVNYFDNDRYVIGLGGSLEIKNPPILAHPMRLDFGYQYHHLRERSFNLSHSTAPTNPYETVNTDGEVHVFAGSVTMKF</sequence>
<dbReference type="PANTHER" id="PTHR35093:SF8">
    <property type="entry name" value="OUTER MEMBRANE PROTEIN NMB0088-RELATED"/>
    <property type="match status" value="1"/>
</dbReference>
<keyword evidence="4" id="KW-0812">Transmembrane</keyword>
<dbReference type="Gene3D" id="2.40.160.60">
    <property type="entry name" value="Outer membrane protein transport protein (OMPP1/FadL/TodX)"/>
    <property type="match status" value="1"/>
</dbReference>
<keyword evidence="6" id="KW-0472">Membrane</keyword>
<evidence type="ECO:0000313" key="8">
    <source>
        <dbReference type="EMBL" id="MCK0537076.1"/>
    </source>
</evidence>
<comment type="similarity">
    <text evidence="2">Belongs to the OmpP1/FadL family.</text>
</comment>
<keyword evidence="7" id="KW-0998">Cell outer membrane</keyword>
<evidence type="ECO:0000256" key="1">
    <source>
        <dbReference type="ARBA" id="ARBA00004571"/>
    </source>
</evidence>
<dbReference type="Proteomes" id="UP001165524">
    <property type="component" value="Unassembled WGS sequence"/>
</dbReference>
<dbReference type="PANTHER" id="PTHR35093">
    <property type="entry name" value="OUTER MEMBRANE PROTEIN NMB0088-RELATED"/>
    <property type="match status" value="1"/>
</dbReference>
<dbReference type="SUPFAM" id="SSF56935">
    <property type="entry name" value="Porins"/>
    <property type="match status" value="1"/>
</dbReference>
<comment type="subcellular location">
    <subcellularLocation>
        <location evidence="1">Cell outer membrane</location>
        <topology evidence="1">Multi-pass membrane protein</topology>
    </subcellularLocation>
</comment>
<name>A0ABT0E5H8_9GAMM</name>
<accession>A0ABT0E5H8</accession>
<proteinExistence type="inferred from homology"/>
<evidence type="ECO:0000256" key="5">
    <source>
        <dbReference type="ARBA" id="ARBA00022729"/>
    </source>
</evidence>
<evidence type="ECO:0000256" key="3">
    <source>
        <dbReference type="ARBA" id="ARBA00022452"/>
    </source>
</evidence>
<dbReference type="Pfam" id="PF03349">
    <property type="entry name" value="Toluene_X"/>
    <property type="match status" value="1"/>
</dbReference>
<organism evidence="8 9">
    <name type="scientific">Alcanivorax quisquiliarum</name>
    <dbReference type="NCBI Taxonomy" id="2933565"/>
    <lineage>
        <taxon>Bacteria</taxon>
        <taxon>Pseudomonadati</taxon>
        <taxon>Pseudomonadota</taxon>
        <taxon>Gammaproteobacteria</taxon>
        <taxon>Oceanospirillales</taxon>
        <taxon>Alcanivoracaceae</taxon>
        <taxon>Alcanivorax</taxon>
    </lineage>
</organism>
<comment type="caution">
    <text evidence="8">The sequence shown here is derived from an EMBL/GenBank/DDBJ whole genome shotgun (WGS) entry which is preliminary data.</text>
</comment>
<reference evidence="8" key="1">
    <citation type="submission" date="2022-04" db="EMBL/GenBank/DDBJ databases">
        <title>Alcanivorax sp. CY1518 draft genome sequence.</title>
        <authorList>
            <person name="Zhao G."/>
            <person name="An M."/>
        </authorList>
    </citation>
    <scope>NUCLEOTIDE SEQUENCE</scope>
    <source>
        <strain evidence="8">CY1518</strain>
    </source>
</reference>
<evidence type="ECO:0000256" key="2">
    <source>
        <dbReference type="ARBA" id="ARBA00008163"/>
    </source>
</evidence>
<dbReference type="InterPro" id="IPR005017">
    <property type="entry name" value="OMPP1/FadL/TodX"/>
</dbReference>